<dbReference type="EMBL" id="GBRH01178541">
    <property type="protein sequence ID" value="JAE19355.1"/>
    <property type="molecule type" value="Transcribed_RNA"/>
</dbReference>
<sequence length="32" mass="3455">MNRSSCVTKKQLPLLPGDASSRSVSFPQMASM</sequence>
<reference evidence="2" key="2">
    <citation type="journal article" date="2015" name="Data Brief">
        <title>Shoot transcriptome of the giant reed, Arundo donax.</title>
        <authorList>
            <person name="Barrero R.A."/>
            <person name="Guerrero F.D."/>
            <person name="Moolhuijzen P."/>
            <person name="Goolsby J.A."/>
            <person name="Tidwell J."/>
            <person name="Bellgard S.E."/>
            <person name="Bellgard M.I."/>
        </authorList>
    </citation>
    <scope>NUCLEOTIDE SEQUENCE</scope>
    <source>
        <tissue evidence="2">Shoot tissue taken approximately 20 cm above the soil surface</tissue>
    </source>
</reference>
<feature type="region of interest" description="Disordered" evidence="1">
    <location>
        <begin position="1"/>
        <end position="32"/>
    </location>
</feature>
<dbReference type="AlphaFoldDB" id="A0A0A9G2P5"/>
<accession>A0A0A9G2P5</accession>
<evidence type="ECO:0000313" key="2">
    <source>
        <dbReference type="EMBL" id="JAE19355.1"/>
    </source>
</evidence>
<proteinExistence type="predicted"/>
<evidence type="ECO:0000256" key="1">
    <source>
        <dbReference type="SAM" id="MobiDB-lite"/>
    </source>
</evidence>
<organism evidence="2">
    <name type="scientific">Arundo donax</name>
    <name type="common">Giant reed</name>
    <name type="synonym">Donax arundinaceus</name>
    <dbReference type="NCBI Taxonomy" id="35708"/>
    <lineage>
        <taxon>Eukaryota</taxon>
        <taxon>Viridiplantae</taxon>
        <taxon>Streptophyta</taxon>
        <taxon>Embryophyta</taxon>
        <taxon>Tracheophyta</taxon>
        <taxon>Spermatophyta</taxon>
        <taxon>Magnoliopsida</taxon>
        <taxon>Liliopsida</taxon>
        <taxon>Poales</taxon>
        <taxon>Poaceae</taxon>
        <taxon>PACMAD clade</taxon>
        <taxon>Arundinoideae</taxon>
        <taxon>Arundineae</taxon>
        <taxon>Arundo</taxon>
    </lineage>
</organism>
<name>A0A0A9G2P5_ARUDO</name>
<feature type="compositionally biased region" description="Polar residues" evidence="1">
    <location>
        <begin position="20"/>
        <end position="32"/>
    </location>
</feature>
<protein>
    <submittedName>
        <fullName evidence="2">Uncharacterized protein</fullName>
    </submittedName>
</protein>
<reference evidence="2" key="1">
    <citation type="submission" date="2014-09" db="EMBL/GenBank/DDBJ databases">
        <authorList>
            <person name="Magalhaes I.L.F."/>
            <person name="Oliveira U."/>
            <person name="Santos F.R."/>
            <person name="Vidigal T.H.D.A."/>
            <person name="Brescovit A.D."/>
            <person name="Santos A.J."/>
        </authorList>
    </citation>
    <scope>NUCLEOTIDE SEQUENCE</scope>
    <source>
        <tissue evidence="2">Shoot tissue taken approximately 20 cm above the soil surface</tissue>
    </source>
</reference>